<protein>
    <recommendedName>
        <fullName evidence="4">DUF1120 domain-containing protein</fullName>
    </recommendedName>
</protein>
<evidence type="ECO:0008006" key="4">
    <source>
        <dbReference type="Google" id="ProtNLM"/>
    </source>
</evidence>
<evidence type="ECO:0000256" key="1">
    <source>
        <dbReference type="SAM" id="SignalP"/>
    </source>
</evidence>
<dbReference type="AlphaFoldDB" id="A0ABD6VNC1"/>
<feature type="signal peptide" evidence="1">
    <location>
        <begin position="1"/>
        <end position="24"/>
    </location>
</feature>
<dbReference type="InterPro" id="IPR010546">
    <property type="entry name" value="DUF1120"/>
</dbReference>
<comment type="caution">
    <text evidence="2">The sequence shown here is derived from an EMBL/GenBank/DDBJ whole genome shotgun (WGS) entry which is preliminary data.</text>
</comment>
<reference evidence="2 3" key="1">
    <citation type="submission" date="2017-01" db="EMBL/GenBank/DDBJ databases">
        <title>Comparative Genomics of 38 Pectobacterium strains comprising three species revealed the characteristics of Pectobacterium carotovorum.</title>
        <authorList>
            <person name="Xie H."/>
            <person name="Ma Y."/>
            <person name="Li X."/>
        </authorList>
    </citation>
    <scope>NUCLEOTIDE SEQUENCE [LARGE SCALE GENOMIC DNA]</scope>
    <source>
        <strain evidence="2 3">Q142</strain>
    </source>
</reference>
<proteinExistence type="predicted"/>
<feature type="chain" id="PRO_5044845601" description="DUF1120 domain-containing protein" evidence="1">
    <location>
        <begin position="25"/>
        <end position="239"/>
    </location>
</feature>
<sequence>MMNKVTKTACALAVLTATSTSAMAESIDIKVIGTIPPAACKPALTGGGIIDYGVIPAESLKKDTPTALEEKQVDFSITCDAHTRVAVRAIGLKADTATNTLKSQAGAYGAFEGQIFNIKKNVNVTGLGTSDDGKNIGGYGIRLVPDSYTIDGKSSSLLVRKNSSEKWNANIFDNGSMLSYSDKDHQITWTEKGYTSTPIAFKAVAGKLAVQAYITQASALDLTKPVKLDGLTTLELLYL</sequence>
<keyword evidence="1" id="KW-0732">Signal</keyword>
<evidence type="ECO:0000313" key="2">
    <source>
        <dbReference type="EMBL" id="POE25524.1"/>
    </source>
</evidence>
<dbReference type="Proteomes" id="UP000237274">
    <property type="component" value="Unassembled WGS sequence"/>
</dbReference>
<name>A0ABD6VNC1_9GAMM</name>
<organism evidence="2 3">
    <name type="scientific">Pectobacterium odoriferum</name>
    <dbReference type="NCBI Taxonomy" id="78398"/>
    <lineage>
        <taxon>Bacteria</taxon>
        <taxon>Pseudomonadati</taxon>
        <taxon>Pseudomonadota</taxon>
        <taxon>Gammaproteobacteria</taxon>
        <taxon>Enterobacterales</taxon>
        <taxon>Pectobacteriaceae</taxon>
        <taxon>Pectobacterium</taxon>
    </lineage>
</organism>
<dbReference type="EMBL" id="MTAO01000011">
    <property type="protein sequence ID" value="POE25524.1"/>
    <property type="molecule type" value="Genomic_DNA"/>
</dbReference>
<dbReference type="Pfam" id="PF06551">
    <property type="entry name" value="DUF1120"/>
    <property type="match status" value="1"/>
</dbReference>
<evidence type="ECO:0000313" key="3">
    <source>
        <dbReference type="Proteomes" id="UP000237274"/>
    </source>
</evidence>
<dbReference type="RefSeq" id="WP_103160801.1">
    <property type="nucleotide sequence ID" value="NZ_MTAI01000011.1"/>
</dbReference>
<gene>
    <name evidence="2" type="ORF">BV926_15855</name>
</gene>
<accession>A0ABD6VNC1</accession>